<name>A0ABR2ZXB9_9AGAR</name>
<dbReference type="PANTHER" id="PTHR33478">
    <property type="entry name" value="EXTRACELLULAR METALLOPROTEINASE MEP"/>
    <property type="match status" value="1"/>
</dbReference>
<dbReference type="CDD" id="cd09596">
    <property type="entry name" value="M36"/>
    <property type="match status" value="1"/>
</dbReference>
<dbReference type="Gene3D" id="3.10.170.10">
    <property type="match status" value="1"/>
</dbReference>
<dbReference type="EMBL" id="JBBXMP010000036">
    <property type="protein sequence ID" value="KAL0066366.1"/>
    <property type="molecule type" value="Genomic_DNA"/>
</dbReference>
<gene>
    <name evidence="13" type="ORF">AAF712_006625</name>
</gene>
<evidence type="ECO:0000313" key="14">
    <source>
        <dbReference type="Proteomes" id="UP001437256"/>
    </source>
</evidence>
<evidence type="ECO:0000256" key="10">
    <source>
        <dbReference type="ARBA" id="ARBA00023145"/>
    </source>
</evidence>
<feature type="chain" id="PRO_5045001526" description="Extracellular metalloproteinase" evidence="11">
    <location>
        <begin position="25"/>
        <end position="597"/>
    </location>
</feature>
<feature type="region of interest" description="Disordered" evidence="12">
    <location>
        <begin position="249"/>
        <end position="279"/>
    </location>
</feature>
<evidence type="ECO:0000256" key="12">
    <source>
        <dbReference type="SAM" id="MobiDB-lite"/>
    </source>
</evidence>
<keyword evidence="4 11" id="KW-0964">Secreted</keyword>
<proteinExistence type="inferred from homology"/>
<dbReference type="Proteomes" id="UP001437256">
    <property type="component" value="Unassembled WGS sequence"/>
</dbReference>
<keyword evidence="9 11" id="KW-0482">Metalloprotease</keyword>
<evidence type="ECO:0000313" key="13">
    <source>
        <dbReference type="EMBL" id="KAL0066366.1"/>
    </source>
</evidence>
<organism evidence="13 14">
    <name type="scientific">Marasmius tenuissimus</name>
    <dbReference type="NCBI Taxonomy" id="585030"/>
    <lineage>
        <taxon>Eukaryota</taxon>
        <taxon>Fungi</taxon>
        <taxon>Dikarya</taxon>
        <taxon>Basidiomycota</taxon>
        <taxon>Agaricomycotina</taxon>
        <taxon>Agaricomycetes</taxon>
        <taxon>Agaricomycetidae</taxon>
        <taxon>Agaricales</taxon>
        <taxon>Marasmiineae</taxon>
        <taxon>Marasmiaceae</taxon>
        <taxon>Marasmius</taxon>
    </lineage>
</organism>
<comment type="subcellular location">
    <subcellularLocation>
        <location evidence="2 11">Secreted</location>
    </subcellularLocation>
</comment>
<evidence type="ECO:0000256" key="7">
    <source>
        <dbReference type="ARBA" id="ARBA00022801"/>
    </source>
</evidence>
<evidence type="ECO:0000256" key="11">
    <source>
        <dbReference type="RuleBase" id="RU364017"/>
    </source>
</evidence>
<feature type="compositionally biased region" description="Polar residues" evidence="12">
    <location>
        <begin position="463"/>
        <end position="472"/>
    </location>
</feature>
<keyword evidence="10 11" id="KW-0865">Zymogen</keyword>
<dbReference type="SUPFAM" id="SSF55486">
    <property type="entry name" value="Metalloproteases ('zincins'), catalytic domain"/>
    <property type="match status" value="1"/>
</dbReference>
<evidence type="ECO:0000256" key="6">
    <source>
        <dbReference type="ARBA" id="ARBA00022723"/>
    </source>
</evidence>
<reference evidence="13 14" key="1">
    <citation type="submission" date="2024-05" db="EMBL/GenBank/DDBJ databases">
        <title>A draft genome resource for the thread blight pathogen Marasmius tenuissimus strain MS-2.</title>
        <authorList>
            <person name="Yulfo-Soto G.E."/>
            <person name="Baruah I.K."/>
            <person name="Amoako-Attah I."/>
            <person name="Bukari Y."/>
            <person name="Meinhardt L.W."/>
            <person name="Bailey B.A."/>
            <person name="Cohen S.P."/>
        </authorList>
    </citation>
    <scope>NUCLEOTIDE SEQUENCE [LARGE SCALE GENOMIC DNA]</scope>
    <source>
        <strain evidence="13 14">MS-2</strain>
    </source>
</reference>
<evidence type="ECO:0000256" key="8">
    <source>
        <dbReference type="ARBA" id="ARBA00022833"/>
    </source>
</evidence>
<keyword evidence="8 11" id="KW-0862">Zinc</keyword>
<sequence length="597" mass="63775">MAGSVRMLFTSVLLALLYVDQGNAAPSPSDARNVGSRHIKHVGRGLAVEIFFPKSEYKVLGEGIPLPPSFARLDGIEDKTTLAVTSELAIESSKVSFTSGYTGEIGEYGYANQVHNDIPILNAVANVGLKDNRIVAFGHSFVDTSKAADSTPTIEVNEVVPKIEEVLDGKRNDIPATLEYLALSDGTVALVHTFQVQNDAAGTWYAAHVDADSGELLSVTDYVAHATYKVLPVNKAVITEGLEIVVDPQDPTSSPIGWHSGSELSGNNGRAFKEGAESGPSSDTLVFNYTYDPSVGPTEGENTNAALTNAFYVLNSVHDVLYQYGFTEAAFNFQSDNFGKGGRGGDAIFLSVQDGLTTNNALFTMVPDGQPPICRMFLWDKTTPNRDGSMENDIIIHELTHGLTSRMTGGGTARCLLTGEAAALGEGWSDAVADWFSHTDSAEVKNFSPGAWATPPGIRRYPYSTSQDTNPLKYSDLGQGGEEHDAGELTDPNVGQRANLLHNVYAALVDADGWSSTARTDPSGTKGNVVWLHLLVDALALQPCGPTFPDARAAWIQADQNRYGGSHKCTLWKAFASRGLGVGAQNGTDSFEVPEDC</sequence>
<evidence type="ECO:0000256" key="5">
    <source>
        <dbReference type="ARBA" id="ARBA00022670"/>
    </source>
</evidence>
<dbReference type="EC" id="3.4.24.-" evidence="11"/>
<comment type="caution">
    <text evidence="13">The sequence shown here is derived from an EMBL/GenBank/DDBJ whole genome shotgun (WGS) entry which is preliminary data.</text>
</comment>
<dbReference type="InterPro" id="IPR050371">
    <property type="entry name" value="Fungal_virulence_M36"/>
</dbReference>
<dbReference type="Pfam" id="PF02128">
    <property type="entry name" value="Peptidase_M36"/>
    <property type="match status" value="1"/>
</dbReference>
<evidence type="ECO:0000256" key="1">
    <source>
        <dbReference type="ARBA" id="ARBA00001947"/>
    </source>
</evidence>
<dbReference type="PANTHER" id="PTHR33478:SF1">
    <property type="entry name" value="EXTRACELLULAR METALLOPROTEINASE MEP"/>
    <property type="match status" value="1"/>
</dbReference>
<comment type="similarity">
    <text evidence="3 11">Belongs to the peptidase M36 family.</text>
</comment>
<keyword evidence="14" id="KW-1185">Reference proteome</keyword>
<comment type="cofactor">
    <cofactor evidence="1 11">
        <name>Zn(2+)</name>
        <dbReference type="ChEBI" id="CHEBI:29105"/>
    </cofactor>
</comment>
<evidence type="ECO:0000256" key="4">
    <source>
        <dbReference type="ARBA" id="ARBA00022525"/>
    </source>
</evidence>
<evidence type="ECO:0000256" key="3">
    <source>
        <dbReference type="ARBA" id="ARBA00006006"/>
    </source>
</evidence>
<protein>
    <recommendedName>
        <fullName evidence="11">Extracellular metalloproteinase</fullName>
        <ecNumber evidence="11">3.4.24.-</ecNumber>
    </recommendedName>
    <alternativeName>
        <fullName evidence="11">Fungalysin</fullName>
    </alternativeName>
</protein>
<keyword evidence="11" id="KW-0732">Signal</keyword>
<keyword evidence="6 11" id="KW-0479">Metal-binding</keyword>
<feature type="signal peptide" evidence="11">
    <location>
        <begin position="1"/>
        <end position="24"/>
    </location>
</feature>
<dbReference type="InterPro" id="IPR027268">
    <property type="entry name" value="Peptidase_M4/M1_CTD_sf"/>
</dbReference>
<dbReference type="Gene3D" id="1.10.390.10">
    <property type="entry name" value="Neutral Protease Domain 2"/>
    <property type="match status" value="1"/>
</dbReference>
<dbReference type="InterPro" id="IPR001842">
    <property type="entry name" value="Peptidase_M36"/>
</dbReference>
<keyword evidence="7 11" id="KW-0378">Hydrolase</keyword>
<keyword evidence="5 11" id="KW-0645">Protease</keyword>
<dbReference type="PRINTS" id="PR00999">
    <property type="entry name" value="FUNGALYSIN"/>
</dbReference>
<feature type="region of interest" description="Disordered" evidence="12">
    <location>
        <begin position="462"/>
        <end position="491"/>
    </location>
</feature>
<accession>A0ABR2ZXB9</accession>
<evidence type="ECO:0000256" key="2">
    <source>
        <dbReference type="ARBA" id="ARBA00004613"/>
    </source>
</evidence>
<evidence type="ECO:0000256" key="9">
    <source>
        <dbReference type="ARBA" id="ARBA00023049"/>
    </source>
</evidence>